<feature type="chain" id="PRO_5038908616" description="Lipoprotein" evidence="8">
    <location>
        <begin position="21"/>
        <end position="280"/>
    </location>
</feature>
<dbReference type="Pfam" id="PF03180">
    <property type="entry name" value="Lipoprotein_9"/>
    <property type="match status" value="1"/>
</dbReference>
<dbReference type="EMBL" id="AP019697">
    <property type="protein sequence ID" value="BBK25204.1"/>
    <property type="molecule type" value="Genomic_DNA"/>
</dbReference>
<keyword evidence="5 6" id="KW-0449">Lipoprotein</keyword>
<evidence type="ECO:0000256" key="2">
    <source>
        <dbReference type="ARBA" id="ARBA00022729"/>
    </source>
</evidence>
<dbReference type="Gene3D" id="3.40.190.10">
    <property type="entry name" value="Periplasmic binding protein-like II"/>
    <property type="match status" value="2"/>
</dbReference>
<keyword evidence="4" id="KW-0564">Palmitate</keyword>
<evidence type="ECO:0000313" key="10">
    <source>
        <dbReference type="Proteomes" id="UP000320585"/>
    </source>
</evidence>
<evidence type="ECO:0000256" key="8">
    <source>
        <dbReference type="SAM" id="SignalP"/>
    </source>
</evidence>
<dbReference type="GeneID" id="92716354"/>
<dbReference type="KEGG" id="dho:Dia5BBH33_11390"/>
<evidence type="ECO:0000256" key="1">
    <source>
        <dbReference type="ARBA" id="ARBA00004635"/>
    </source>
</evidence>
<dbReference type="PANTHER" id="PTHR30429">
    <property type="entry name" value="D-METHIONINE-BINDING LIPOPROTEIN METQ"/>
    <property type="match status" value="1"/>
</dbReference>
<keyword evidence="3" id="KW-0472">Membrane</keyword>
<evidence type="ECO:0000256" key="3">
    <source>
        <dbReference type="ARBA" id="ARBA00023136"/>
    </source>
</evidence>
<protein>
    <recommendedName>
        <fullName evidence="6">Lipoprotein</fullName>
    </recommendedName>
</protein>
<comment type="similarity">
    <text evidence="6">Belongs to the nlpA lipoprotein family.</text>
</comment>
<dbReference type="SUPFAM" id="SSF53850">
    <property type="entry name" value="Periplasmic binding protein-like II"/>
    <property type="match status" value="1"/>
</dbReference>
<dbReference type="CDD" id="cd13526">
    <property type="entry name" value="PBP2_lipoprotein_MetQ_like"/>
    <property type="match status" value="1"/>
</dbReference>
<dbReference type="GO" id="GO:0016020">
    <property type="term" value="C:membrane"/>
    <property type="evidence" value="ECO:0007669"/>
    <property type="project" value="UniProtKB-SubCell"/>
</dbReference>
<dbReference type="PROSITE" id="PS51257">
    <property type="entry name" value="PROKAR_LIPOPROTEIN"/>
    <property type="match status" value="1"/>
</dbReference>
<organism evidence="9 10">
    <name type="scientific">Dialister hominis</name>
    <dbReference type="NCBI Taxonomy" id="2582419"/>
    <lineage>
        <taxon>Bacteria</taxon>
        <taxon>Bacillati</taxon>
        <taxon>Bacillota</taxon>
        <taxon>Negativicutes</taxon>
        <taxon>Veillonellales</taxon>
        <taxon>Veillonellaceae</taxon>
        <taxon>Dialister</taxon>
    </lineage>
</organism>
<sequence>MLKKLIITGLCALSAAAVITGCGSDAKPAASSAQSAPAEKKEITVGATAGPHAEVVEAAAKEAEKNGLKVNVKEFSDYITPDQALADGDLDLVVYQHEPFLNNFNKQHNTNLVPIGKAILMRMGIYSNKYKDVKDIPDGATISIPNDSTNEGRGLQLLEKAGLIKLKEGVGMKATPADVTENPKHLKFNELEAAQLPRSLDDVAASVITMNYVMSAGLSPKDQGIFLESKDTPLAVMIIAARDKDKNQPAYKKFVQAYQSDAVKKFIAEKYKGTIEPAWD</sequence>
<evidence type="ECO:0000256" key="5">
    <source>
        <dbReference type="ARBA" id="ARBA00023288"/>
    </source>
</evidence>
<dbReference type="Proteomes" id="UP000320585">
    <property type="component" value="Chromosome"/>
</dbReference>
<dbReference type="PIRSF" id="PIRSF002854">
    <property type="entry name" value="MetQ"/>
    <property type="match status" value="1"/>
</dbReference>
<dbReference type="RefSeq" id="WP_022382514.1">
    <property type="nucleotide sequence ID" value="NZ_AP019697.1"/>
</dbReference>
<keyword evidence="2 8" id="KW-0732">Signal</keyword>
<evidence type="ECO:0000256" key="4">
    <source>
        <dbReference type="ARBA" id="ARBA00023139"/>
    </source>
</evidence>
<proteinExistence type="inferred from homology"/>
<dbReference type="InterPro" id="IPR004872">
    <property type="entry name" value="Lipoprotein_NlpA"/>
</dbReference>
<evidence type="ECO:0000313" key="9">
    <source>
        <dbReference type="EMBL" id="BBK25204.1"/>
    </source>
</evidence>
<dbReference type="AlphaFoldDB" id="A0A8D4UUG6"/>
<dbReference type="OrthoDB" id="9812878at2"/>
<feature type="signal peptide" evidence="8">
    <location>
        <begin position="1"/>
        <end position="20"/>
    </location>
</feature>
<evidence type="ECO:0000256" key="6">
    <source>
        <dbReference type="PIRNR" id="PIRNR002854"/>
    </source>
</evidence>
<accession>A0A8D4UUG6</accession>
<evidence type="ECO:0000256" key="7">
    <source>
        <dbReference type="PIRSR" id="PIRSR002854-1"/>
    </source>
</evidence>
<comment type="subcellular location">
    <subcellularLocation>
        <location evidence="1">Membrane</location>
        <topology evidence="1">Lipid-anchor</topology>
    </subcellularLocation>
</comment>
<dbReference type="PANTHER" id="PTHR30429:SF1">
    <property type="entry name" value="D-METHIONINE-BINDING LIPOPROTEIN METQ-RELATED"/>
    <property type="match status" value="1"/>
</dbReference>
<keyword evidence="10" id="KW-1185">Reference proteome</keyword>
<reference evidence="10" key="1">
    <citation type="submission" date="2019-05" db="EMBL/GenBank/DDBJ databases">
        <title>Complete genome sequencing of Dialister sp. strain 5BBH33.</title>
        <authorList>
            <person name="Sakamoto M."/>
            <person name="Murakami T."/>
            <person name="Mori H."/>
        </authorList>
    </citation>
    <scope>NUCLEOTIDE SEQUENCE [LARGE SCALE GENOMIC DNA]</scope>
    <source>
        <strain evidence="10">5BBH33</strain>
    </source>
</reference>
<name>A0A8D4UUG6_9FIRM</name>
<gene>
    <name evidence="9" type="ORF">Dia5BBH33_11390</name>
</gene>
<feature type="lipid moiety-binding region" description="S-diacylglycerol cysteine" evidence="7">
    <location>
        <position position="22"/>
    </location>
</feature>
<dbReference type="NCBIfam" id="TIGR00363">
    <property type="entry name" value="MetQ/NlpA family lipoprotein"/>
    <property type="match status" value="1"/>
</dbReference>